<comment type="caution">
    <text evidence="1">The sequence shown here is derived from an EMBL/GenBank/DDBJ whole genome shotgun (WGS) entry which is preliminary data.</text>
</comment>
<proteinExistence type="predicted"/>
<dbReference type="EMBL" id="JAKELL010000001">
    <property type="protein sequence ID" value="KAH9001748.1"/>
    <property type="molecule type" value="Genomic_DNA"/>
</dbReference>
<keyword evidence="2" id="KW-1185">Reference proteome</keyword>
<dbReference type="AlphaFoldDB" id="A0AAD4LSA6"/>
<evidence type="ECO:0000313" key="2">
    <source>
        <dbReference type="Proteomes" id="UP001201163"/>
    </source>
</evidence>
<name>A0AAD4LSA6_9AGAM</name>
<organism evidence="1 2">
    <name type="scientific">Lactarius akahatsu</name>
    <dbReference type="NCBI Taxonomy" id="416441"/>
    <lineage>
        <taxon>Eukaryota</taxon>
        <taxon>Fungi</taxon>
        <taxon>Dikarya</taxon>
        <taxon>Basidiomycota</taxon>
        <taxon>Agaricomycotina</taxon>
        <taxon>Agaricomycetes</taxon>
        <taxon>Russulales</taxon>
        <taxon>Russulaceae</taxon>
        <taxon>Lactarius</taxon>
    </lineage>
</organism>
<reference evidence="1" key="1">
    <citation type="submission" date="2022-01" db="EMBL/GenBank/DDBJ databases">
        <title>Comparative genomics reveals a dynamic genome evolution in the ectomycorrhizal milk-cap (Lactarius) mushrooms.</title>
        <authorList>
            <consortium name="DOE Joint Genome Institute"/>
            <person name="Lebreton A."/>
            <person name="Tang N."/>
            <person name="Kuo A."/>
            <person name="LaButti K."/>
            <person name="Drula E."/>
            <person name="Barry K."/>
            <person name="Clum A."/>
            <person name="Lipzen A."/>
            <person name="Mousain D."/>
            <person name="Ng V."/>
            <person name="Wang R."/>
            <person name="Wang X."/>
            <person name="Dai Y."/>
            <person name="Henrissat B."/>
            <person name="Grigoriev I.V."/>
            <person name="Guerin-Laguette A."/>
            <person name="Yu F."/>
            <person name="Martin F.M."/>
        </authorList>
    </citation>
    <scope>NUCLEOTIDE SEQUENCE</scope>
    <source>
        <strain evidence="1">QP</strain>
    </source>
</reference>
<evidence type="ECO:0000313" key="1">
    <source>
        <dbReference type="EMBL" id="KAH9001748.1"/>
    </source>
</evidence>
<gene>
    <name evidence="1" type="ORF">EDB92DRAFT_98658</name>
</gene>
<sequence length="226" mass="25343">MFLGVCSARRSLNPEAPCLPSQGVSKQTLFIKVVCAKSTILNGDSALVDIMCSRTKRQSLWSFGRPCLQMTVTSTRLSKTAQSNIASTADHHNLIFPDGKKSIRFAENVFVKRPIKIEPPDVYMGDYEKHGSKNLPFLFHILIGVHRTRGWQVDCRFPNGTLACSRPFSTVSRSNQVRILGSPFTPLWQGRFVEPTEVEEQSTGALVELCFDYFIQTKRTVDRSLG</sequence>
<protein>
    <submittedName>
        <fullName evidence="1">Uncharacterized protein</fullName>
    </submittedName>
</protein>
<accession>A0AAD4LSA6</accession>
<dbReference type="Proteomes" id="UP001201163">
    <property type="component" value="Unassembled WGS sequence"/>
</dbReference>